<feature type="compositionally biased region" description="Gly residues" evidence="1">
    <location>
        <begin position="1048"/>
        <end position="1062"/>
    </location>
</feature>
<dbReference type="AlphaFoldDB" id="A0A0D3K906"/>
<accession>A0A0D3K906</accession>
<dbReference type="InterPro" id="IPR036452">
    <property type="entry name" value="Ribo_hydro-like"/>
</dbReference>
<keyword evidence="3" id="KW-1185">Reference proteome</keyword>
<feature type="region of interest" description="Disordered" evidence="1">
    <location>
        <begin position="687"/>
        <end position="728"/>
    </location>
</feature>
<proteinExistence type="predicted"/>
<feature type="region of interest" description="Disordered" evidence="1">
    <location>
        <begin position="748"/>
        <end position="775"/>
    </location>
</feature>
<dbReference type="Gene3D" id="3.90.245.10">
    <property type="entry name" value="Ribonucleoside hydrolase-like"/>
    <property type="match status" value="5"/>
</dbReference>
<feature type="compositionally biased region" description="Low complexity" evidence="1">
    <location>
        <begin position="696"/>
        <end position="713"/>
    </location>
</feature>
<dbReference type="PaxDb" id="2903-EOD32241"/>
<dbReference type="EnsemblProtists" id="EOD32241">
    <property type="protein sequence ID" value="EOD32241"/>
    <property type="gene ID" value="EMIHUDRAFT_99183"/>
</dbReference>
<evidence type="ECO:0000313" key="3">
    <source>
        <dbReference type="Proteomes" id="UP000013827"/>
    </source>
</evidence>
<dbReference type="KEGG" id="ehx:EMIHUDRAFT_99183"/>
<feature type="region of interest" description="Disordered" evidence="1">
    <location>
        <begin position="1041"/>
        <end position="1115"/>
    </location>
</feature>
<evidence type="ECO:0000313" key="2">
    <source>
        <dbReference type="EnsemblProtists" id="EOD32241"/>
    </source>
</evidence>
<dbReference type="HOGENOM" id="CLU_281244_0_0_1"/>
<organism evidence="2 3">
    <name type="scientific">Emiliania huxleyi (strain CCMP1516)</name>
    <dbReference type="NCBI Taxonomy" id="280463"/>
    <lineage>
        <taxon>Eukaryota</taxon>
        <taxon>Haptista</taxon>
        <taxon>Haptophyta</taxon>
        <taxon>Prymnesiophyceae</taxon>
        <taxon>Isochrysidales</taxon>
        <taxon>Noelaerhabdaceae</taxon>
        <taxon>Emiliania</taxon>
    </lineage>
</organism>
<sequence>MRAGLIGIAAAAVAVLIMRLRRRRCSSQPPAPSLQDLDDEMAIVMMRHLISRGLAKQRQAPPLSHVDLRGIVATLAPAYERARLIRGTLDMLGMHDVPVGVGSDGEVAPPAPKQQRVAAPPRPVGAWLTVVIMGGCKPGEWLDGPRLGAPPPPDGGQGSAFFATVSSNCEGSAWYCRGGGRRAAAVDEAEGALHMMEPDSAANNAFDMAAARFLYRRCQELGVRLVVLTRYAAYAAKATPPLPARPAPCPCRGRDEESAPSGCPPQVDRSIYDEIASAGSCIGWRLRNEQRTKLELLWARANATDDEGRQGLPARCTREWFLAQFCDAKGARRGAARKADDAIWDLVDGFFQYDTVALLASIPAFRRRFFRPVSENGVVEPPALVQEMRGGFADGIACQMRSLRLSLSRVTHVILLTRPRSDHALIDLKLCCAMLRSLWGLGVMACNGILVEVTTATEAAAVHGFASRLRQILSALGLSHVPVRPVDAAAGRSPRGFSRSRSSSTPLRSERWRMLAATARGVATSASLDAALPARGAGDGGSAAAPEAAEEESLEPVGKVLLRLYHTAPPAGITLVSVASLASVAQFAERHTTLFRERTSRIVHMADTTGRGAGAGVVSARHARLVLLAEAAASQAAARANAELAAAESQSVHGSHTAQARRRSSSPSAAAQLATFAPDVSAITGTYLTGRSPREGPSLTLPGSLPIGSSPSSPHHERLASPPPQRSILRSASAPSLLRPDAITSHVIPPSYSAAGRPPAQLPPSDAAATAEHHPHYRRVEWAPGTAGVHDDIDAAEAASARRVYELAQSFSVPLVALSSRLGLSCRADFGGAVGVALRDEQRLAMDELWAIVQLPADDARRGGLPGRYDERWFRRTHCDPEPDPAPRVAPKSHRSVKRRSMGLARATTTPLEAGGSSRHEEGAGEFEYSWDQARWLTLHAPLALLAAHPVALERLFPACPVRVRSAVHHLVGVAPAELRSNEALSRELVLRQCLCQCLFSGCRQSASQFDLGLPSALPLGHGAAWAFEEQDDTLREVLFGQPDEPAAGGGGATPPQGGGSSSGASILGDAASARPSRDSAEVPRTLDAALQAAREDSRHRAGPSTLPRAERRRS</sequence>
<name>A0A0D3K906_EMIH1</name>
<dbReference type="Proteomes" id="UP000013827">
    <property type="component" value="Unassembled WGS sequence"/>
</dbReference>
<dbReference type="GO" id="GO:0016799">
    <property type="term" value="F:hydrolase activity, hydrolyzing N-glycosyl compounds"/>
    <property type="evidence" value="ECO:0007669"/>
    <property type="project" value="InterPro"/>
</dbReference>
<dbReference type="GeneID" id="17277513"/>
<dbReference type="RefSeq" id="XP_005784670.1">
    <property type="nucleotide sequence ID" value="XM_005784613.1"/>
</dbReference>
<feature type="compositionally biased region" description="Low complexity" evidence="1">
    <location>
        <begin position="1063"/>
        <end position="1075"/>
    </location>
</feature>
<dbReference type="eggNOG" id="ENOG502QW6N">
    <property type="taxonomic scope" value="Eukaryota"/>
</dbReference>
<reference evidence="3" key="1">
    <citation type="journal article" date="2013" name="Nature">
        <title>Pan genome of the phytoplankton Emiliania underpins its global distribution.</title>
        <authorList>
            <person name="Read B.A."/>
            <person name="Kegel J."/>
            <person name="Klute M.J."/>
            <person name="Kuo A."/>
            <person name="Lefebvre S.C."/>
            <person name="Maumus F."/>
            <person name="Mayer C."/>
            <person name="Miller J."/>
            <person name="Monier A."/>
            <person name="Salamov A."/>
            <person name="Young J."/>
            <person name="Aguilar M."/>
            <person name="Claverie J.M."/>
            <person name="Frickenhaus S."/>
            <person name="Gonzalez K."/>
            <person name="Herman E.K."/>
            <person name="Lin Y.C."/>
            <person name="Napier J."/>
            <person name="Ogata H."/>
            <person name="Sarno A.F."/>
            <person name="Shmutz J."/>
            <person name="Schroeder D."/>
            <person name="de Vargas C."/>
            <person name="Verret F."/>
            <person name="von Dassow P."/>
            <person name="Valentin K."/>
            <person name="Van de Peer Y."/>
            <person name="Wheeler G."/>
            <person name="Dacks J.B."/>
            <person name="Delwiche C.F."/>
            <person name="Dyhrman S.T."/>
            <person name="Glockner G."/>
            <person name="John U."/>
            <person name="Richards T."/>
            <person name="Worden A.Z."/>
            <person name="Zhang X."/>
            <person name="Grigoriev I.V."/>
            <person name="Allen A.E."/>
            <person name="Bidle K."/>
            <person name="Borodovsky M."/>
            <person name="Bowler C."/>
            <person name="Brownlee C."/>
            <person name="Cock J.M."/>
            <person name="Elias M."/>
            <person name="Gladyshev V.N."/>
            <person name="Groth M."/>
            <person name="Guda C."/>
            <person name="Hadaegh A."/>
            <person name="Iglesias-Rodriguez M.D."/>
            <person name="Jenkins J."/>
            <person name="Jones B.M."/>
            <person name="Lawson T."/>
            <person name="Leese F."/>
            <person name="Lindquist E."/>
            <person name="Lobanov A."/>
            <person name="Lomsadze A."/>
            <person name="Malik S.B."/>
            <person name="Marsh M.E."/>
            <person name="Mackinder L."/>
            <person name="Mock T."/>
            <person name="Mueller-Roeber B."/>
            <person name="Pagarete A."/>
            <person name="Parker M."/>
            <person name="Probert I."/>
            <person name="Quesneville H."/>
            <person name="Raines C."/>
            <person name="Rensing S.A."/>
            <person name="Riano-Pachon D.M."/>
            <person name="Richier S."/>
            <person name="Rokitta S."/>
            <person name="Shiraiwa Y."/>
            <person name="Soanes D.M."/>
            <person name="van der Giezen M."/>
            <person name="Wahlund T.M."/>
            <person name="Williams B."/>
            <person name="Wilson W."/>
            <person name="Wolfe G."/>
            <person name="Wurch L.L."/>
        </authorList>
    </citation>
    <scope>NUCLEOTIDE SEQUENCE</scope>
</reference>
<feature type="compositionally biased region" description="Basic residues" evidence="1">
    <location>
        <begin position="891"/>
        <end position="901"/>
    </location>
</feature>
<reference evidence="2" key="2">
    <citation type="submission" date="2024-10" db="UniProtKB">
        <authorList>
            <consortium name="EnsemblProtists"/>
        </authorList>
    </citation>
    <scope>IDENTIFICATION</scope>
</reference>
<evidence type="ECO:0000256" key="1">
    <source>
        <dbReference type="SAM" id="MobiDB-lite"/>
    </source>
</evidence>
<feature type="region of interest" description="Disordered" evidence="1">
    <location>
        <begin position="880"/>
        <end position="920"/>
    </location>
</feature>
<protein>
    <submittedName>
        <fullName evidence="2">Uncharacterized protein</fullName>
    </submittedName>
</protein>
<feature type="region of interest" description="Disordered" evidence="1">
    <location>
        <begin position="648"/>
        <end position="672"/>
    </location>
</feature>